<evidence type="ECO:0000313" key="2">
    <source>
        <dbReference type="EMBL" id="EAN33335.1"/>
    </source>
</evidence>
<dbReference type="GO" id="GO:0046403">
    <property type="term" value="F:polynucleotide 3'-phosphatase activity"/>
    <property type="evidence" value="ECO:0007669"/>
    <property type="project" value="TreeGrafter"/>
</dbReference>
<comment type="caution">
    <text evidence="2">The sequence shown here is derived from an EMBL/GenBank/DDBJ whole genome shotgun (WGS) entry which is preliminary data.</text>
</comment>
<reference evidence="2 3" key="1">
    <citation type="journal article" date="2005" name="Science">
        <title>Genome sequence of Theileria parva, a bovine pathogen that transforms lymphocytes.</title>
        <authorList>
            <person name="Gardner M.J."/>
            <person name="Bishop R."/>
            <person name="Shah T."/>
            <person name="de Villiers E.P."/>
            <person name="Carlton J.M."/>
            <person name="Hall N."/>
            <person name="Ren Q."/>
            <person name="Paulsen I.T."/>
            <person name="Pain A."/>
            <person name="Berriman M."/>
            <person name="Wilson R.J.M."/>
            <person name="Sato S."/>
            <person name="Ralph S.A."/>
            <person name="Mann D.J."/>
            <person name="Xiong Z."/>
            <person name="Shallom S.J."/>
            <person name="Weidman J."/>
            <person name="Jiang L."/>
            <person name="Lynn J."/>
            <person name="Weaver B."/>
            <person name="Shoaibi A."/>
            <person name="Domingo A.R."/>
            <person name="Wasawo D."/>
            <person name="Crabtree J."/>
            <person name="Wortman J.R."/>
            <person name="Haas B."/>
            <person name="Angiuoli S.V."/>
            <person name="Creasy T.H."/>
            <person name="Lu C."/>
            <person name="Suh B."/>
            <person name="Silva J.C."/>
            <person name="Utterback T.R."/>
            <person name="Feldblyum T.V."/>
            <person name="Pertea M."/>
            <person name="Allen J."/>
            <person name="Nierman W.C."/>
            <person name="Taracha E.L.N."/>
            <person name="Salzberg S.L."/>
            <person name="White O.R."/>
            <person name="Fitzhugh H.A."/>
            <person name="Morzaria S."/>
            <person name="Venter J.C."/>
            <person name="Fraser C.M."/>
            <person name="Nene V."/>
        </authorList>
    </citation>
    <scope>NUCLEOTIDE SEQUENCE [LARGE SCALE GENOMIC DNA]</scope>
    <source>
        <strain evidence="2 3">Muguga</strain>
    </source>
</reference>
<dbReference type="AlphaFoldDB" id="Q4N9M3"/>
<keyword evidence="3" id="KW-1185">Reference proteome</keyword>
<sequence length="333" mass="38417">MSGSFSEPYGNSCDSEEGWFKLPEGWRMHRTVLYRSYKDPKPSTSFAIYDMDNTLMITPSYFVEELKKGVQIQISKPLIPNDFVLFAPNVKEKLHYELNQGRGILIISNQRGMLENIPSAYLILERIELLLRELDVPLYILLATDHDIYRKPAPGMLLFFERNLNGGLPVDRDNSFFVGDAAGRRLDYKSSSLMMRNILSVLKSTDYSTRRYYNVDENGTIVYINPYEIIKRLTISKMKNRFSKDFSDCDFKFAINNSLTFLTPDEYFYGVPEYNIKLDFDPLLVGSKPFFPVVLSGLIILIGNLASGKTHISRIFRNFTPMSQVLKTIFKNM</sequence>
<dbReference type="GO" id="GO:0006281">
    <property type="term" value="P:DNA repair"/>
    <property type="evidence" value="ECO:0007669"/>
    <property type="project" value="TreeGrafter"/>
</dbReference>
<organism evidence="2 3">
    <name type="scientific">Theileria parva</name>
    <name type="common">East coast fever infection agent</name>
    <dbReference type="NCBI Taxonomy" id="5875"/>
    <lineage>
        <taxon>Eukaryota</taxon>
        <taxon>Sar</taxon>
        <taxon>Alveolata</taxon>
        <taxon>Apicomplexa</taxon>
        <taxon>Aconoidasida</taxon>
        <taxon>Piroplasmida</taxon>
        <taxon>Theileriidae</taxon>
        <taxon>Theileria</taxon>
    </lineage>
</organism>
<dbReference type="Gene3D" id="3.40.50.1000">
    <property type="entry name" value="HAD superfamily/HAD-like"/>
    <property type="match status" value="1"/>
</dbReference>
<keyword evidence="1" id="KW-0472">Membrane</keyword>
<dbReference type="InterPro" id="IPR006549">
    <property type="entry name" value="HAD-SF_hydro_IIIA"/>
</dbReference>
<gene>
    <name evidence="2" type="ordered locus">TP01_0091</name>
</gene>
<dbReference type="SUPFAM" id="SSF56784">
    <property type="entry name" value="HAD-like"/>
    <property type="match status" value="1"/>
</dbReference>
<dbReference type="PANTHER" id="PTHR12083">
    <property type="entry name" value="BIFUNCTIONAL POLYNUCLEOTIDE PHOSPHATASE/KINASE"/>
    <property type="match status" value="1"/>
</dbReference>
<feature type="transmembrane region" description="Helical" evidence="1">
    <location>
        <begin position="290"/>
        <end position="307"/>
    </location>
</feature>
<proteinExistence type="predicted"/>
<dbReference type="InParanoid" id="Q4N9M3"/>
<dbReference type="GO" id="GO:0003690">
    <property type="term" value="F:double-stranded DNA binding"/>
    <property type="evidence" value="ECO:0007669"/>
    <property type="project" value="TreeGrafter"/>
</dbReference>
<dbReference type="STRING" id="5875.Q4N9M3"/>
<protein>
    <submittedName>
        <fullName evidence="2">Uncharacterized protein</fullName>
    </submittedName>
</protein>
<dbReference type="KEGG" id="tpv:TP01_0091"/>
<name>Q4N9M3_THEPA</name>
<dbReference type="PANTHER" id="PTHR12083:SF9">
    <property type="entry name" value="BIFUNCTIONAL POLYNUCLEOTIDE PHOSPHATASE_KINASE"/>
    <property type="match status" value="1"/>
</dbReference>
<dbReference type="InterPro" id="IPR023214">
    <property type="entry name" value="HAD_sf"/>
</dbReference>
<dbReference type="InterPro" id="IPR013954">
    <property type="entry name" value="PNK3P"/>
</dbReference>
<dbReference type="GO" id="GO:0046404">
    <property type="term" value="F:ATP-dependent polydeoxyribonucleotide 5'-hydroxyl-kinase activity"/>
    <property type="evidence" value="ECO:0007669"/>
    <property type="project" value="TreeGrafter"/>
</dbReference>
<evidence type="ECO:0000256" key="1">
    <source>
        <dbReference type="SAM" id="Phobius"/>
    </source>
</evidence>
<keyword evidence="1" id="KW-1133">Transmembrane helix</keyword>
<dbReference type="Pfam" id="PF08645">
    <property type="entry name" value="PNK3P"/>
    <property type="match status" value="1"/>
</dbReference>
<dbReference type="InterPro" id="IPR036412">
    <property type="entry name" value="HAD-like_sf"/>
</dbReference>
<dbReference type="VEuPathDB" id="PiroplasmaDB:TpMuguga_01g00091"/>
<evidence type="ECO:0000313" key="3">
    <source>
        <dbReference type="Proteomes" id="UP000001949"/>
    </source>
</evidence>
<dbReference type="GeneID" id="3503398"/>
<dbReference type="eggNOG" id="KOG2134">
    <property type="taxonomic scope" value="Eukaryota"/>
</dbReference>
<dbReference type="OMA" id="TPDEYFY"/>
<dbReference type="EMBL" id="AAGK01000001">
    <property type="protein sequence ID" value="EAN33335.1"/>
    <property type="molecule type" value="Genomic_DNA"/>
</dbReference>
<dbReference type="Proteomes" id="UP000001949">
    <property type="component" value="Unassembled WGS sequence"/>
</dbReference>
<dbReference type="NCBIfam" id="TIGR01662">
    <property type="entry name" value="HAD-SF-IIIA"/>
    <property type="match status" value="1"/>
</dbReference>
<keyword evidence="1" id="KW-0812">Transmembrane</keyword>
<accession>Q4N9M3</accession>